<dbReference type="AlphaFoldDB" id="A0A6M3LGU6"/>
<gene>
    <name evidence="1" type="ORF">MM415B04613_0007</name>
</gene>
<proteinExistence type="predicted"/>
<dbReference type="EMBL" id="MT143073">
    <property type="protein sequence ID" value="QJA92514.1"/>
    <property type="molecule type" value="Genomic_DNA"/>
</dbReference>
<sequence>MNIDKLIEAAKVIDTLRSKQIARTKAFQKLAIDARVGADRKEIDRRMRELDTTVVVDFGTAIDALCSALYSR</sequence>
<name>A0A6M3LGU6_9ZZZZ</name>
<accession>A0A6M3LGU6</accession>
<protein>
    <submittedName>
        <fullName evidence="1">Uncharacterized protein</fullName>
    </submittedName>
</protein>
<reference evidence="1" key="1">
    <citation type="submission" date="2020-03" db="EMBL/GenBank/DDBJ databases">
        <title>The deep terrestrial virosphere.</title>
        <authorList>
            <person name="Holmfeldt K."/>
            <person name="Nilsson E."/>
            <person name="Simone D."/>
            <person name="Lopez-Fernandez M."/>
            <person name="Wu X."/>
            <person name="de Brujin I."/>
            <person name="Lundin D."/>
            <person name="Andersson A."/>
            <person name="Bertilsson S."/>
            <person name="Dopson M."/>
        </authorList>
    </citation>
    <scope>NUCLEOTIDE SEQUENCE</scope>
    <source>
        <strain evidence="1">MM415B04613</strain>
    </source>
</reference>
<organism evidence="1">
    <name type="scientific">viral metagenome</name>
    <dbReference type="NCBI Taxonomy" id="1070528"/>
    <lineage>
        <taxon>unclassified sequences</taxon>
        <taxon>metagenomes</taxon>
        <taxon>organismal metagenomes</taxon>
    </lineage>
</organism>
<evidence type="ECO:0000313" key="1">
    <source>
        <dbReference type="EMBL" id="QJA92514.1"/>
    </source>
</evidence>